<dbReference type="PANTHER" id="PTHR40448">
    <property type="entry name" value="TWO-COMPONENT SENSOR HISTIDINE KINASE"/>
    <property type="match status" value="1"/>
</dbReference>
<dbReference type="CDD" id="cd16935">
    <property type="entry name" value="HATPase_AgrC-ComD-like"/>
    <property type="match status" value="1"/>
</dbReference>
<evidence type="ECO:0000313" key="4">
    <source>
        <dbReference type="Proteomes" id="UP000004410"/>
    </source>
</evidence>
<dbReference type="PANTHER" id="PTHR40448:SF1">
    <property type="entry name" value="TWO-COMPONENT SENSOR HISTIDINE KINASE"/>
    <property type="match status" value="1"/>
</dbReference>
<dbReference type="GO" id="GO:0042802">
    <property type="term" value="F:identical protein binding"/>
    <property type="evidence" value="ECO:0007669"/>
    <property type="project" value="TreeGrafter"/>
</dbReference>
<dbReference type="Pfam" id="PF14501">
    <property type="entry name" value="HATPase_c_5"/>
    <property type="match status" value="1"/>
</dbReference>
<reference evidence="3 4" key="1">
    <citation type="submission" date="2007-04" db="EMBL/GenBank/DDBJ databases">
        <authorList>
            <person name="Fulton L."/>
            <person name="Clifton S."/>
            <person name="Fulton B."/>
            <person name="Xu J."/>
            <person name="Minx P."/>
            <person name="Pepin K.H."/>
            <person name="Johnson M."/>
            <person name="Thiruvilangam P."/>
            <person name="Bhonagiri V."/>
            <person name="Nash W.E."/>
            <person name="Mardis E.R."/>
            <person name="Wilson R.K."/>
        </authorList>
    </citation>
    <scope>NUCLEOTIDE SEQUENCE [LARGE SCALE GENOMIC DNA]</scope>
    <source>
        <strain evidence="3 4">ATCC 29149</strain>
    </source>
</reference>
<feature type="transmembrane region" description="Helical" evidence="1">
    <location>
        <begin position="12"/>
        <end position="29"/>
    </location>
</feature>
<dbReference type="AlphaFoldDB" id="A7B1H1"/>
<reference evidence="3 4" key="2">
    <citation type="submission" date="2007-06" db="EMBL/GenBank/DDBJ databases">
        <title>Draft genome sequence of Ruminococcus gnavus (ATCC 29149).</title>
        <authorList>
            <person name="Sudarsanam P."/>
            <person name="Ley R."/>
            <person name="Guruge J."/>
            <person name="Turnbaugh P.J."/>
            <person name="Mahowald M."/>
            <person name="Liep D."/>
            <person name="Gordon J."/>
        </authorList>
    </citation>
    <scope>NUCLEOTIDE SEQUENCE [LARGE SCALE GENOMIC DNA]</scope>
    <source>
        <strain evidence="3 4">ATCC 29149</strain>
    </source>
</reference>
<organism evidence="3 4">
    <name type="scientific">Mediterraneibacter gnavus (strain ATCC 29149 / DSM 114966 / JCM 6515 / VPI C7-9)</name>
    <name type="common">Ruminococcus gnavus</name>
    <dbReference type="NCBI Taxonomy" id="411470"/>
    <lineage>
        <taxon>Bacteria</taxon>
        <taxon>Bacillati</taxon>
        <taxon>Bacillota</taxon>
        <taxon>Clostridia</taxon>
        <taxon>Lachnospirales</taxon>
        <taxon>Lachnospiraceae</taxon>
        <taxon>Mediterraneibacter</taxon>
    </lineage>
</organism>
<evidence type="ECO:0000313" key="3">
    <source>
        <dbReference type="EMBL" id="EDN78093.1"/>
    </source>
</evidence>
<feature type="domain" description="Sensor histidine kinase NatK-like C-terminal" evidence="2">
    <location>
        <begin position="283"/>
        <end position="391"/>
    </location>
</feature>
<sequence length="394" mass="45120">MMANGAELHIVYNYVSIIIIVMIIGHFLFQYSIKYCLLLGSVFLSVILLGQLISCIFFYRYSSDGILADLSEKYQIHMILIAEIVIIIGNLVIKKIVNKIPLLLSGLNVVTIIIPLFINIVVMAICADQLYNDKRMIVDNVWSIITIIAVCIVVFMGTVCNIVVLENYLNVKKIENEKNLQISEMSLQYDYYMKQSNDMENIRKISHDIKNHLEALRGNVDYQQKQEYIDGIESKLDIYQSYYKTGNAFLNNLLHAKRLEALEKKIEFKVFADFTPFKRVKNEDLCVIVSNTIDNALRECQLMKADNPKIECLVQLKARKIKGFLSIICENSLRESQAEALRGNLVMETSKEDKKNHGFGVKNIKRVVREYGGEVSFNVVDDMFSVSILIPIEV</sequence>
<feature type="transmembrane region" description="Helical" evidence="1">
    <location>
        <begin position="74"/>
        <end position="93"/>
    </location>
</feature>
<evidence type="ECO:0000259" key="2">
    <source>
        <dbReference type="Pfam" id="PF14501"/>
    </source>
</evidence>
<dbReference type="EMBL" id="AAYG02000011">
    <property type="protein sequence ID" value="EDN78093.1"/>
    <property type="molecule type" value="Genomic_DNA"/>
</dbReference>
<dbReference type="SUPFAM" id="SSF55874">
    <property type="entry name" value="ATPase domain of HSP90 chaperone/DNA topoisomerase II/histidine kinase"/>
    <property type="match status" value="1"/>
</dbReference>
<proteinExistence type="predicted"/>
<dbReference type="InterPro" id="IPR032834">
    <property type="entry name" value="NatK-like_C"/>
</dbReference>
<accession>A7B1H1</accession>
<keyword evidence="1" id="KW-0812">Transmembrane</keyword>
<feature type="transmembrane region" description="Helical" evidence="1">
    <location>
        <begin position="36"/>
        <end position="62"/>
    </location>
</feature>
<name>A7B1H1_MEDG7</name>
<dbReference type="eggNOG" id="COG3290">
    <property type="taxonomic scope" value="Bacteria"/>
</dbReference>
<protein>
    <recommendedName>
        <fullName evidence="2">Sensor histidine kinase NatK-like C-terminal domain-containing protein</fullName>
    </recommendedName>
</protein>
<dbReference type="InterPro" id="IPR036890">
    <property type="entry name" value="HATPase_C_sf"/>
</dbReference>
<comment type="caution">
    <text evidence="3">The sequence shown here is derived from an EMBL/GenBank/DDBJ whole genome shotgun (WGS) entry which is preliminary data.</text>
</comment>
<feature type="transmembrane region" description="Helical" evidence="1">
    <location>
        <begin position="142"/>
        <end position="165"/>
    </location>
</feature>
<evidence type="ECO:0000256" key="1">
    <source>
        <dbReference type="SAM" id="Phobius"/>
    </source>
</evidence>
<dbReference type="PaxDb" id="411470-RUMGNA_01397"/>
<keyword evidence="1" id="KW-0472">Membrane</keyword>
<dbReference type="Proteomes" id="UP000004410">
    <property type="component" value="Unassembled WGS sequence"/>
</dbReference>
<dbReference type="Gene3D" id="3.30.565.10">
    <property type="entry name" value="Histidine kinase-like ATPase, C-terminal domain"/>
    <property type="match status" value="1"/>
</dbReference>
<keyword evidence="1" id="KW-1133">Transmembrane helix</keyword>
<feature type="transmembrane region" description="Helical" evidence="1">
    <location>
        <begin position="100"/>
        <end position="122"/>
    </location>
</feature>
<gene>
    <name evidence="3" type="ORF">RUMGNA_01397</name>
</gene>